<dbReference type="AlphaFoldDB" id="A0AAN6ZJE9"/>
<gene>
    <name evidence="2" type="ORF">C8A04DRAFT_32744</name>
</gene>
<comment type="caution">
    <text evidence="2">The sequence shown here is derived from an EMBL/GenBank/DDBJ whole genome shotgun (WGS) entry which is preliminary data.</text>
</comment>
<feature type="region of interest" description="Disordered" evidence="1">
    <location>
        <begin position="547"/>
        <end position="576"/>
    </location>
</feature>
<feature type="compositionally biased region" description="Basic residues" evidence="1">
    <location>
        <begin position="565"/>
        <end position="576"/>
    </location>
</feature>
<feature type="compositionally biased region" description="Gly residues" evidence="1">
    <location>
        <begin position="551"/>
        <end position="564"/>
    </location>
</feature>
<feature type="region of interest" description="Disordered" evidence="1">
    <location>
        <begin position="426"/>
        <end position="470"/>
    </location>
</feature>
<feature type="compositionally biased region" description="Low complexity" evidence="1">
    <location>
        <begin position="430"/>
        <end position="468"/>
    </location>
</feature>
<proteinExistence type="predicted"/>
<evidence type="ECO:0000313" key="2">
    <source>
        <dbReference type="EMBL" id="KAK4139779.1"/>
    </source>
</evidence>
<accession>A0AAN6ZJE9</accession>
<evidence type="ECO:0000256" key="1">
    <source>
        <dbReference type="SAM" id="MobiDB-lite"/>
    </source>
</evidence>
<protein>
    <submittedName>
        <fullName evidence="2">Uncharacterized protein</fullName>
    </submittedName>
</protein>
<feature type="compositionally biased region" description="Low complexity" evidence="1">
    <location>
        <begin position="387"/>
        <end position="397"/>
    </location>
</feature>
<name>A0AAN6ZJE9_9PEZI</name>
<feature type="region of interest" description="Disordered" evidence="1">
    <location>
        <begin position="141"/>
        <end position="192"/>
    </location>
</feature>
<evidence type="ECO:0000313" key="3">
    <source>
        <dbReference type="Proteomes" id="UP001302676"/>
    </source>
</evidence>
<reference evidence="2" key="1">
    <citation type="journal article" date="2023" name="Mol. Phylogenet. Evol.">
        <title>Genome-scale phylogeny and comparative genomics of the fungal order Sordariales.</title>
        <authorList>
            <person name="Hensen N."/>
            <person name="Bonometti L."/>
            <person name="Westerberg I."/>
            <person name="Brannstrom I.O."/>
            <person name="Guillou S."/>
            <person name="Cros-Aarteil S."/>
            <person name="Calhoun S."/>
            <person name="Haridas S."/>
            <person name="Kuo A."/>
            <person name="Mondo S."/>
            <person name="Pangilinan J."/>
            <person name="Riley R."/>
            <person name="LaButti K."/>
            <person name="Andreopoulos B."/>
            <person name="Lipzen A."/>
            <person name="Chen C."/>
            <person name="Yan M."/>
            <person name="Daum C."/>
            <person name="Ng V."/>
            <person name="Clum A."/>
            <person name="Steindorff A."/>
            <person name="Ohm R.A."/>
            <person name="Martin F."/>
            <person name="Silar P."/>
            <person name="Natvig D.O."/>
            <person name="Lalanne C."/>
            <person name="Gautier V."/>
            <person name="Ament-Velasquez S.L."/>
            <person name="Kruys A."/>
            <person name="Hutchinson M.I."/>
            <person name="Powell A.J."/>
            <person name="Barry K."/>
            <person name="Miller A.N."/>
            <person name="Grigoriev I.V."/>
            <person name="Debuchy R."/>
            <person name="Gladieux P."/>
            <person name="Hiltunen Thoren M."/>
            <person name="Johannesson H."/>
        </authorList>
    </citation>
    <scope>NUCLEOTIDE SEQUENCE</scope>
    <source>
        <strain evidence="2">CBS 141.50</strain>
    </source>
</reference>
<feature type="compositionally biased region" description="Low complexity" evidence="1">
    <location>
        <begin position="142"/>
        <end position="188"/>
    </location>
</feature>
<reference evidence="2" key="2">
    <citation type="submission" date="2023-05" db="EMBL/GenBank/DDBJ databases">
        <authorList>
            <consortium name="Lawrence Berkeley National Laboratory"/>
            <person name="Steindorff A."/>
            <person name="Hensen N."/>
            <person name="Bonometti L."/>
            <person name="Westerberg I."/>
            <person name="Brannstrom I.O."/>
            <person name="Guillou S."/>
            <person name="Cros-Aarteil S."/>
            <person name="Calhoun S."/>
            <person name="Haridas S."/>
            <person name="Kuo A."/>
            <person name="Mondo S."/>
            <person name="Pangilinan J."/>
            <person name="Riley R."/>
            <person name="Labutti K."/>
            <person name="Andreopoulos B."/>
            <person name="Lipzen A."/>
            <person name="Chen C."/>
            <person name="Yanf M."/>
            <person name="Daum C."/>
            <person name="Ng V."/>
            <person name="Clum A."/>
            <person name="Ohm R."/>
            <person name="Martin F."/>
            <person name="Silar P."/>
            <person name="Natvig D."/>
            <person name="Lalanne C."/>
            <person name="Gautier V."/>
            <person name="Ament-Velasquez S.L."/>
            <person name="Kruys A."/>
            <person name="Hutchinson M.I."/>
            <person name="Powell A.J."/>
            <person name="Barry K."/>
            <person name="Miller A.N."/>
            <person name="Grigoriev I.V."/>
            <person name="Debuchy R."/>
            <person name="Gladieux P."/>
            <person name="Thoren M.H."/>
            <person name="Johannesson H."/>
        </authorList>
    </citation>
    <scope>NUCLEOTIDE SEQUENCE</scope>
    <source>
        <strain evidence="2">CBS 141.50</strain>
    </source>
</reference>
<dbReference type="Proteomes" id="UP001302676">
    <property type="component" value="Unassembled WGS sequence"/>
</dbReference>
<keyword evidence="3" id="KW-1185">Reference proteome</keyword>
<organism evidence="2 3">
    <name type="scientific">Dichotomopilus funicola</name>
    <dbReference type="NCBI Taxonomy" id="1934379"/>
    <lineage>
        <taxon>Eukaryota</taxon>
        <taxon>Fungi</taxon>
        <taxon>Dikarya</taxon>
        <taxon>Ascomycota</taxon>
        <taxon>Pezizomycotina</taxon>
        <taxon>Sordariomycetes</taxon>
        <taxon>Sordariomycetidae</taxon>
        <taxon>Sordariales</taxon>
        <taxon>Chaetomiaceae</taxon>
        <taxon>Dichotomopilus</taxon>
    </lineage>
</organism>
<dbReference type="GeneID" id="87818820"/>
<dbReference type="EMBL" id="MU853650">
    <property type="protein sequence ID" value="KAK4139779.1"/>
    <property type="molecule type" value="Genomic_DNA"/>
</dbReference>
<sequence length="576" mass="63271">MSHASGRFPHHNNDRISEPALLLLPELGIDADPTDPGQPELKEKVGFSIEEQISRPATSTHDNLGDPDSDRGYGYDPGSARRALCFRGRRSPPGEEFSFRRCSGAGPRWLHVGSQVADFRTVSMKEGVRLTPDLDHVEKLVPSQQSPASACAQTQQQPQQQPQPQPQQQQQPTQVSNNNSDSDSYSNNPLLRRSSTTTAAPFHNEITHPFEPEFSYHTTLPMSQLEGARPTHGDVSWVFNQMSTRKSSPQAYSPLDVSSQQEDLGELAWTEPPFSMPAPADMRQLPVTPQMDLPLDMPFPDLSGMTMTQLPFPTNDAFLCAPQFDHYEVPDLDAMGTLEDLDAQLMQVLDMDLPADFPVHPLVFPDGPMALNPFNFAEPLPLLDPTPSLLSSTRSSPEMYSPPDQPLPYTPMSPTLPNLIPILPRVAGQQTPSPTTTNPPQLPLPATTNPTSTPTSTTPQAPRTTPRPGRFHCPFQLDSTSPLPIPSDLSTLTPRCTQPFKDARMLNRHLRAKHRAYAEAHNIPSEKARCTVCGMEGRRDNIERHMETQHGIGGAGTDTGAGKGGKGKGSKGRRRK</sequence>
<feature type="region of interest" description="Disordered" evidence="1">
    <location>
        <begin position="26"/>
        <end position="80"/>
    </location>
</feature>
<dbReference type="RefSeq" id="XP_062633150.1">
    <property type="nucleotide sequence ID" value="XM_062782207.1"/>
</dbReference>
<feature type="region of interest" description="Disordered" evidence="1">
    <location>
        <begin position="387"/>
        <end position="408"/>
    </location>
</feature>